<accession>A0A8S1UFX4</accession>
<organism evidence="1 2">
    <name type="scientific">Paramecium octaurelia</name>
    <dbReference type="NCBI Taxonomy" id="43137"/>
    <lineage>
        <taxon>Eukaryota</taxon>
        <taxon>Sar</taxon>
        <taxon>Alveolata</taxon>
        <taxon>Ciliophora</taxon>
        <taxon>Intramacronucleata</taxon>
        <taxon>Oligohymenophorea</taxon>
        <taxon>Peniculida</taxon>
        <taxon>Parameciidae</taxon>
        <taxon>Paramecium</taxon>
    </lineage>
</organism>
<sequence>MLFECKRIDDSFACTLLRLKQMENFKSEYIYRIPKQSLVLNYLQVYSFSFGIGLII</sequence>
<keyword evidence="2" id="KW-1185">Reference proteome</keyword>
<dbReference type="AlphaFoldDB" id="A0A8S1UFX4"/>
<proteinExistence type="predicted"/>
<gene>
    <name evidence="1" type="ORF">POCTA_138.1.T0420009</name>
</gene>
<evidence type="ECO:0000313" key="1">
    <source>
        <dbReference type="EMBL" id="CAD8162582.1"/>
    </source>
</evidence>
<name>A0A8S1UFX4_PAROT</name>
<protein>
    <submittedName>
        <fullName evidence="1">Uncharacterized protein</fullName>
    </submittedName>
</protein>
<dbReference type="Proteomes" id="UP000683925">
    <property type="component" value="Unassembled WGS sequence"/>
</dbReference>
<comment type="caution">
    <text evidence="1">The sequence shown here is derived from an EMBL/GenBank/DDBJ whole genome shotgun (WGS) entry which is preliminary data.</text>
</comment>
<reference evidence="1" key="1">
    <citation type="submission" date="2021-01" db="EMBL/GenBank/DDBJ databases">
        <authorList>
            <consortium name="Genoscope - CEA"/>
            <person name="William W."/>
        </authorList>
    </citation>
    <scope>NUCLEOTIDE SEQUENCE</scope>
</reference>
<evidence type="ECO:0000313" key="2">
    <source>
        <dbReference type="Proteomes" id="UP000683925"/>
    </source>
</evidence>
<dbReference type="EMBL" id="CAJJDP010000042">
    <property type="protein sequence ID" value="CAD8162582.1"/>
    <property type="molecule type" value="Genomic_DNA"/>
</dbReference>